<comment type="similarity">
    <text evidence="7">Belongs to the zinc-containing alcohol dehydrogenase family.</text>
</comment>
<proteinExistence type="inferred from homology"/>
<dbReference type="PANTHER" id="PTHR42813">
    <property type="entry name" value="ZINC-TYPE ALCOHOL DEHYDROGENASE-LIKE"/>
    <property type="match status" value="1"/>
</dbReference>
<dbReference type="InterPro" id="IPR056402">
    <property type="entry name" value="DA_N"/>
</dbReference>
<gene>
    <name evidence="12" type="ORF">SCAR479_05061</name>
</gene>
<dbReference type="CDD" id="cd08284">
    <property type="entry name" value="FDH_like_2"/>
    <property type="match status" value="1"/>
</dbReference>
<evidence type="ECO:0000256" key="7">
    <source>
        <dbReference type="RuleBase" id="RU361277"/>
    </source>
</evidence>
<dbReference type="SUPFAM" id="SSF159245">
    <property type="entry name" value="AttH-like"/>
    <property type="match status" value="1"/>
</dbReference>
<evidence type="ECO:0000259" key="9">
    <source>
        <dbReference type="Pfam" id="PF08240"/>
    </source>
</evidence>
<feature type="domain" description="Diels-Alderase N-terminal" evidence="11">
    <location>
        <begin position="32"/>
        <end position="215"/>
    </location>
</feature>
<dbReference type="Pfam" id="PF24137">
    <property type="entry name" value="DA_N"/>
    <property type="match status" value="1"/>
</dbReference>
<evidence type="ECO:0000256" key="3">
    <source>
        <dbReference type="ARBA" id="ARBA00022833"/>
    </source>
</evidence>
<evidence type="ECO:0000259" key="8">
    <source>
        <dbReference type="Pfam" id="PF00107"/>
    </source>
</evidence>
<dbReference type="Gene3D" id="3.90.180.10">
    <property type="entry name" value="Medium-chain alcohol dehydrogenases, catalytic domain"/>
    <property type="match status" value="1"/>
</dbReference>
<evidence type="ECO:0000256" key="5">
    <source>
        <dbReference type="ARBA" id="ARBA00023235"/>
    </source>
</evidence>
<dbReference type="Pfam" id="PF00107">
    <property type="entry name" value="ADH_zinc_N"/>
    <property type="match status" value="1"/>
</dbReference>
<evidence type="ECO:0000256" key="6">
    <source>
        <dbReference type="ARBA" id="ARBA00046325"/>
    </source>
</evidence>
<evidence type="ECO:0000313" key="13">
    <source>
        <dbReference type="Proteomes" id="UP001465668"/>
    </source>
</evidence>
<dbReference type="InterPro" id="IPR013149">
    <property type="entry name" value="ADH-like_C"/>
</dbReference>
<feature type="domain" description="Alcohol dehydrogenase-like N-terminal" evidence="9">
    <location>
        <begin position="400"/>
        <end position="503"/>
    </location>
</feature>
<dbReference type="Pfam" id="PF22903">
    <property type="entry name" value="DA_C"/>
    <property type="match status" value="1"/>
</dbReference>
<evidence type="ECO:0000256" key="4">
    <source>
        <dbReference type="ARBA" id="ARBA00023002"/>
    </source>
</evidence>
<sequence>MARLNYQTAYQKADEIEFSTSSADPLAAWRISGTKGQAWEQWYFDSVADDGKSSIVLTMARDGSYAALGKGVLRVELDVTFDDGTHYNRVDWMQEAVVEDRSANKGKGRGTIDGVWTAAHKSYRYQIAADGSAAKVEIDTPEVQGHFTLAALSPPVYPGGETQEELDATGKQASTELLPKIHLVQVMPTATFEGDLMVRGRLVRFRGIGGHMHAWAQGSWFDTTLGWRVARGVAGPFSVTVMEYTDMDGVVHTSGFVAEDGRKRLGGLDIHATPKSSSAAQRALKYRGDEEGREKPKRVTVRWTPTYNTGLTGRFADTSSGAILHFTSGERDEEYRFELTHRRKAFEFLFGSNDTGLTAFMGEIKGGKVGGSIYRGVQFSDVCVLPQGLTKVYFFIFQHEKDIIVKVHAAGLCGSDLHMFRGLDQGAGSGFIMGHEFSGTVVAVGSAIKTVRVHDKVVSPFTVSCGDCFYCNTGSSSRCSQCQVFGTAGLDGAQSGYVRVPLADSTVVTAPTSISDDALVLMADVFPTAFFGARNAFAGLGNQRPTDAIVVVIGCGPVGLCAIVSALEYRPRHVFAVDQVESRLAIAKNLGAEPLHADDGESLIERISEVTEGRGADIVIEVVGASPALRTAYDVIRPFGIISIIGIPFTAEEGYNKNLKIQMGRCPVRSVFQDALEVLVKKQHVLGFMYDNMMPLSAAVQGYDLFSRMGAQKVIFKP</sequence>
<feature type="domain" description="Alcohol dehydrogenase-like C-terminal" evidence="8">
    <location>
        <begin position="557"/>
        <end position="656"/>
    </location>
</feature>
<dbReference type="Pfam" id="PF08240">
    <property type="entry name" value="ADH_N"/>
    <property type="match status" value="1"/>
</dbReference>
<keyword evidence="13" id="KW-1185">Reference proteome</keyword>
<dbReference type="InterPro" id="IPR011032">
    <property type="entry name" value="GroES-like_sf"/>
</dbReference>
<dbReference type="EMBL" id="JARVKM010000017">
    <property type="protein sequence ID" value="KAK9778091.1"/>
    <property type="molecule type" value="Genomic_DNA"/>
</dbReference>
<keyword evidence="5" id="KW-0413">Isomerase</keyword>
<comment type="caution">
    <text evidence="12">The sequence shown here is derived from an EMBL/GenBank/DDBJ whole genome shotgun (WGS) entry which is preliminary data.</text>
</comment>
<dbReference type="SUPFAM" id="SSF51735">
    <property type="entry name" value="NAD(P)-binding Rossmann-fold domains"/>
    <property type="match status" value="1"/>
</dbReference>
<organism evidence="12 13">
    <name type="scientific">Seiridium cardinale</name>
    <dbReference type="NCBI Taxonomy" id="138064"/>
    <lineage>
        <taxon>Eukaryota</taxon>
        <taxon>Fungi</taxon>
        <taxon>Dikarya</taxon>
        <taxon>Ascomycota</taxon>
        <taxon>Pezizomycotina</taxon>
        <taxon>Sordariomycetes</taxon>
        <taxon>Xylariomycetidae</taxon>
        <taxon>Amphisphaeriales</taxon>
        <taxon>Sporocadaceae</taxon>
        <taxon>Seiridium</taxon>
    </lineage>
</organism>
<feature type="domain" description="Diels-Alderase C-terminal" evidence="10">
    <location>
        <begin position="219"/>
        <end position="384"/>
    </location>
</feature>
<keyword evidence="3 7" id="KW-0862">Zinc</keyword>
<evidence type="ECO:0000313" key="12">
    <source>
        <dbReference type="EMBL" id="KAK9778091.1"/>
    </source>
</evidence>
<dbReference type="InterPro" id="IPR054499">
    <property type="entry name" value="DA_C"/>
</dbReference>
<dbReference type="PANTHER" id="PTHR42813:SF2">
    <property type="entry name" value="DEHYDROGENASE, ZINC-CONTAINING, PUTATIVE (AFU_ORTHOLOGUE AFUA_2G02810)-RELATED"/>
    <property type="match status" value="1"/>
</dbReference>
<protein>
    <submittedName>
        <fullName evidence="12">AttH domain-containing protein</fullName>
    </submittedName>
</protein>
<evidence type="ECO:0000259" key="10">
    <source>
        <dbReference type="Pfam" id="PF22903"/>
    </source>
</evidence>
<comment type="cofactor">
    <cofactor evidence="1 7">
        <name>Zn(2+)</name>
        <dbReference type="ChEBI" id="CHEBI:29105"/>
    </cofactor>
</comment>
<reference evidence="12 13" key="1">
    <citation type="submission" date="2024-02" db="EMBL/GenBank/DDBJ databases">
        <title>First draft genome assembly of two strains of Seiridium cardinale.</title>
        <authorList>
            <person name="Emiliani G."/>
            <person name="Scali E."/>
        </authorList>
    </citation>
    <scope>NUCLEOTIDE SEQUENCE [LARGE SCALE GENOMIC DNA]</scope>
    <source>
        <strain evidence="12 13">BM-138-000479</strain>
    </source>
</reference>
<dbReference type="InterPro" id="IPR002328">
    <property type="entry name" value="ADH_Zn_CS"/>
</dbReference>
<dbReference type="SUPFAM" id="SSF50129">
    <property type="entry name" value="GroES-like"/>
    <property type="match status" value="1"/>
</dbReference>
<evidence type="ECO:0000259" key="11">
    <source>
        <dbReference type="Pfam" id="PF24137"/>
    </source>
</evidence>
<comment type="similarity">
    <text evidence="6">Belongs to the Diels-Alderase family.</text>
</comment>
<dbReference type="Proteomes" id="UP001465668">
    <property type="component" value="Unassembled WGS sequence"/>
</dbReference>
<dbReference type="InterPro" id="IPR036291">
    <property type="entry name" value="NAD(P)-bd_dom_sf"/>
</dbReference>
<keyword evidence="2 7" id="KW-0479">Metal-binding</keyword>
<accession>A0ABR2XWS4</accession>
<evidence type="ECO:0000256" key="1">
    <source>
        <dbReference type="ARBA" id="ARBA00001947"/>
    </source>
</evidence>
<dbReference type="InterPro" id="IPR013154">
    <property type="entry name" value="ADH-like_N"/>
</dbReference>
<dbReference type="PROSITE" id="PS00059">
    <property type="entry name" value="ADH_ZINC"/>
    <property type="match status" value="1"/>
</dbReference>
<keyword evidence="4" id="KW-0560">Oxidoreductase</keyword>
<evidence type="ECO:0000256" key="2">
    <source>
        <dbReference type="ARBA" id="ARBA00022723"/>
    </source>
</evidence>
<dbReference type="Gene3D" id="3.40.50.720">
    <property type="entry name" value="NAD(P)-binding Rossmann-like Domain"/>
    <property type="match status" value="1"/>
</dbReference>
<name>A0ABR2XWS4_9PEZI</name>